<evidence type="ECO:0000256" key="2">
    <source>
        <dbReference type="ARBA" id="ARBA00004496"/>
    </source>
</evidence>
<evidence type="ECO:0000256" key="10">
    <source>
        <dbReference type="SAM" id="MobiDB-lite"/>
    </source>
</evidence>
<feature type="compositionally biased region" description="Low complexity" evidence="10">
    <location>
        <begin position="206"/>
        <end position="223"/>
    </location>
</feature>
<feature type="repeat" description="TPR" evidence="9">
    <location>
        <begin position="594"/>
        <end position="627"/>
    </location>
</feature>
<keyword evidence="12" id="KW-0675">Receptor</keyword>
<dbReference type="Proteomes" id="UP000827549">
    <property type="component" value="Chromosome 4"/>
</dbReference>
<sequence>MSQFISGGVECGPSNTLKDVSSLVERDYGVQRDRYGPAAPGPSAGPSSFRTRPAAGSPSHAPAPPQAAFDLAQLRSHLPSPGHSAAQFHPQHAPAHIGPAAAAPGAWADGYMAKGKGRADAVSAPVSNWGQEFDARSSPGRVISAHQSRAATPPLAPWQRQQAFAPPAQFGQFAPQPFYPQQQMMPMHHPQPEPFLMHPQPPPPQVLQQAPQVPVTATAPPAASTKDQPNDLLARTAQDLVDSLTPETLAENEKLANSQFISLLRGLGDGSVVVDEGKAQTVEGSEITEGAKFVQSGGGGDWAAAFNLGASTSASRAPVEANASVSRSPTFASTSTQDAWAENIQSTILMNDGIPTQTARPKSVHFDEPQSYGVPRDLEEALAQTSTAVPGAGLQWEEDLEDDFDTEALQHFSGPPRTQQHMDSGGIGMHEQWASLAHDWDNWDTAPIEPYAFHSANPYTLGAPIVRELSPTTMGVLELEAAVQQEPRDADAWLNLGLKQQENEREDAAIRALNRATQIEPNLRAAYLALAVSYTNDGREDRAHASLEKWIELGGDAEGGLLSETPGETRQERQGRIIERLIHIARQNPDDLDVDVQVALGVLFNASEDYDKAEDCFNAALEARPDDWVLYNRLGATLANSGRSHEAIKYYHRALSIHPNFVRAQFNLGISYINLAQYRLAAQCILDAIRLQHADVTEGYGASTGGANAKGVTPDALWTTLRMACLHLNRPDLVAICNSQDLGGFPLEL</sequence>
<feature type="compositionally biased region" description="Low complexity" evidence="10">
    <location>
        <begin position="36"/>
        <end position="60"/>
    </location>
</feature>
<dbReference type="PANTHER" id="PTHR10130:SF0">
    <property type="entry name" value="GH08708P"/>
    <property type="match status" value="1"/>
</dbReference>
<keyword evidence="7" id="KW-0832">Ubl conjugation</keyword>
<dbReference type="Pfam" id="PF25098">
    <property type="entry name" value="PEX18_PEX21_C"/>
    <property type="match status" value="1"/>
</dbReference>
<reference evidence="12" key="1">
    <citation type="submission" date="2023-10" db="EMBL/GenBank/DDBJ databases">
        <authorList>
            <person name="Noh H."/>
        </authorList>
    </citation>
    <scope>NUCLEOTIDE SEQUENCE</scope>
    <source>
        <strain evidence="12">DUCC4014</strain>
    </source>
</reference>
<evidence type="ECO:0000256" key="7">
    <source>
        <dbReference type="ARBA" id="ARBA00022843"/>
    </source>
</evidence>
<dbReference type="SMART" id="SM00028">
    <property type="entry name" value="TPR"/>
    <property type="match status" value="4"/>
</dbReference>
<keyword evidence="13" id="KW-1185">Reference proteome</keyword>
<dbReference type="InterPro" id="IPR011990">
    <property type="entry name" value="TPR-like_helical_dom_sf"/>
</dbReference>
<evidence type="ECO:0000256" key="5">
    <source>
        <dbReference type="ARBA" id="ARBA00022737"/>
    </source>
</evidence>
<dbReference type="AlphaFoldDB" id="A0AAF0YCP2"/>
<dbReference type="RefSeq" id="XP_062628446.1">
    <property type="nucleotide sequence ID" value="XM_062772463.1"/>
</dbReference>
<feature type="region of interest" description="Disordered" evidence="10">
    <location>
        <begin position="195"/>
        <end position="230"/>
    </location>
</feature>
<dbReference type="GO" id="GO:0016560">
    <property type="term" value="P:protein import into peroxisome matrix, docking"/>
    <property type="evidence" value="ECO:0007669"/>
    <property type="project" value="TreeGrafter"/>
</dbReference>
<dbReference type="GO" id="GO:0005829">
    <property type="term" value="C:cytosol"/>
    <property type="evidence" value="ECO:0007669"/>
    <property type="project" value="TreeGrafter"/>
</dbReference>
<dbReference type="InterPro" id="IPR024111">
    <property type="entry name" value="PEX5/PEX5L"/>
</dbReference>
<feature type="region of interest" description="Disordered" evidence="10">
    <location>
        <begin position="1"/>
        <end position="65"/>
    </location>
</feature>
<dbReference type="PROSITE" id="PS50005">
    <property type="entry name" value="TPR"/>
    <property type="match status" value="3"/>
</dbReference>
<keyword evidence="5" id="KW-0677">Repeat</keyword>
<feature type="repeat" description="TPR" evidence="9">
    <location>
        <begin position="490"/>
        <end position="523"/>
    </location>
</feature>
<dbReference type="Pfam" id="PF00515">
    <property type="entry name" value="TPR_1"/>
    <property type="match status" value="1"/>
</dbReference>
<proteinExistence type="inferred from homology"/>
<dbReference type="PANTHER" id="PTHR10130">
    <property type="entry name" value="PEROXISOMAL TARGETING SIGNAL 1 RECEPTOR PEX5"/>
    <property type="match status" value="1"/>
</dbReference>
<protein>
    <submittedName>
        <fullName evidence="12">Peroxisomal targeting signal receptor</fullName>
    </submittedName>
</protein>
<comment type="subcellular location">
    <subcellularLocation>
        <location evidence="2">Cytoplasm</location>
    </subcellularLocation>
    <subcellularLocation>
        <location evidence="1">Peroxisome</location>
    </subcellularLocation>
</comment>
<evidence type="ECO:0000313" key="13">
    <source>
        <dbReference type="Proteomes" id="UP000827549"/>
    </source>
</evidence>
<dbReference type="GO" id="GO:0005052">
    <property type="term" value="F:peroxisome matrix targeting signal-1 binding"/>
    <property type="evidence" value="ECO:0007669"/>
    <property type="project" value="TreeGrafter"/>
</dbReference>
<evidence type="ECO:0000256" key="9">
    <source>
        <dbReference type="PROSITE-ProRule" id="PRU00339"/>
    </source>
</evidence>
<keyword evidence="8" id="KW-0576">Peroxisome</keyword>
<evidence type="ECO:0000256" key="6">
    <source>
        <dbReference type="ARBA" id="ARBA00022803"/>
    </source>
</evidence>
<dbReference type="InterPro" id="IPR019734">
    <property type="entry name" value="TPR_rpt"/>
</dbReference>
<comment type="similarity">
    <text evidence="3">Belongs to the peroxisomal targeting signal receptor family.</text>
</comment>
<keyword evidence="6 9" id="KW-0802">TPR repeat</keyword>
<feature type="repeat" description="TPR" evidence="9">
    <location>
        <begin position="628"/>
        <end position="661"/>
    </location>
</feature>
<dbReference type="SUPFAM" id="SSF48452">
    <property type="entry name" value="TPR-like"/>
    <property type="match status" value="1"/>
</dbReference>
<evidence type="ECO:0000256" key="8">
    <source>
        <dbReference type="ARBA" id="ARBA00023140"/>
    </source>
</evidence>
<dbReference type="GO" id="GO:0005778">
    <property type="term" value="C:peroxisomal membrane"/>
    <property type="evidence" value="ECO:0007669"/>
    <property type="project" value="TreeGrafter"/>
</dbReference>
<evidence type="ECO:0000313" key="12">
    <source>
        <dbReference type="EMBL" id="WOO82414.1"/>
    </source>
</evidence>
<dbReference type="GeneID" id="87809130"/>
<feature type="domain" description="PEX18/PEX21 C-terminal" evidence="11">
    <location>
        <begin position="233"/>
        <end position="279"/>
    </location>
</feature>
<dbReference type="EMBL" id="CP086717">
    <property type="protein sequence ID" value="WOO82414.1"/>
    <property type="molecule type" value="Genomic_DNA"/>
</dbReference>
<evidence type="ECO:0000256" key="4">
    <source>
        <dbReference type="ARBA" id="ARBA00022490"/>
    </source>
</evidence>
<feature type="compositionally biased region" description="Basic and acidic residues" evidence="10">
    <location>
        <begin position="24"/>
        <end position="35"/>
    </location>
</feature>
<organism evidence="12 13">
    <name type="scientific">Vanrija pseudolonga</name>
    <dbReference type="NCBI Taxonomy" id="143232"/>
    <lineage>
        <taxon>Eukaryota</taxon>
        <taxon>Fungi</taxon>
        <taxon>Dikarya</taxon>
        <taxon>Basidiomycota</taxon>
        <taxon>Agaricomycotina</taxon>
        <taxon>Tremellomycetes</taxon>
        <taxon>Trichosporonales</taxon>
        <taxon>Trichosporonaceae</taxon>
        <taxon>Vanrija</taxon>
    </lineage>
</organism>
<evidence type="ECO:0000256" key="1">
    <source>
        <dbReference type="ARBA" id="ARBA00004275"/>
    </source>
</evidence>
<gene>
    <name evidence="12" type="primary">PAY32_1</name>
    <name evidence="12" type="ORF">LOC62_04G005903</name>
</gene>
<evidence type="ECO:0000256" key="3">
    <source>
        <dbReference type="ARBA" id="ARBA00005348"/>
    </source>
</evidence>
<dbReference type="Gene3D" id="1.25.40.10">
    <property type="entry name" value="Tetratricopeptide repeat domain"/>
    <property type="match status" value="1"/>
</dbReference>
<name>A0AAF0YCP2_9TREE</name>
<dbReference type="Pfam" id="PF13181">
    <property type="entry name" value="TPR_8"/>
    <property type="match status" value="2"/>
</dbReference>
<dbReference type="InterPro" id="IPR056940">
    <property type="entry name" value="PEX18_PEX21_C"/>
</dbReference>
<accession>A0AAF0YCP2</accession>
<evidence type="ECO:0000259" key="11">
    <source>
        <dbReference type="Pfam" id="PF25098"/>
    </source>
</evidence>
<keyword evidence="4" id="KW-0963">Cytoplasm</keyword>